<dbReference type="PATRIC" id="fig|1208365.4.peg.1203"/>
<name>K6GGD4_9GAMM</name>
<feature type="transmembrane region" description="Helical" evidence="1">
    <location>
        <begin position="377"/>
        <end position="401"/>
    </location>
</feature>
<accession>K6GGD4</accession>
<dbReference type="AlphaFoldDB" id="K6GGD4"/>
<gene>
    <name evidence="2" type="ORF">B273_0611</name>
</gene>
<proteinExistence type="predicted"/>
<feature type="transmembrane region" description="Helical" evidence="1">
    <location>
        <begin position="324"/>
        <end position="348"/>
    </location>
</feature>
<keyword evidence="1" id="KW-1133">Transmembrane helix</keyword>
<evidence type="ECO:0000313" key="3">
    <source>
        <dbReference type="Proteomes" id="UP000010310"/>
    </source>
</evidence>
<keyword evidence="1" id="KW-0812">Transmembrane</keyword>
<protein>
    <submittedName>
        <fullName evidence="2">Putative membrane protein</fullName>
    </submittedName>
</protein>
<feature type="transmembrane region" description="Helical" evidence="1">
    <location>
        <begin position="33"/>
        <end position="54"/>
    </location>
</feature>
<feature type="transmembrane region" description="Helical" evidence="1">
    <location>
        <begin position="6"/>
        <end position="21"/>
    </location>
</feature>
<feature type="transmembrane region" description="Helical" evidence="1">
    <location>
        <begin position="66"/>
        <end position="85"/>
    </location>
</feature>
<dbReference type="EMBL" id="AMWX01000012">
    <property type="protein sequence ID" value="EKO36096.1"/>
    <property type="molecule type" value="Genomic_DNA"/>
</dbReference>
<sequence>MSIAFQLMISLLILAITYKFFDRDHQNRLIRLLSVFVGIWTIGYGVLGPIFIYMAELNLVLPNYEYIGLASLLLSLSYLIFMIIWNRWSPSIGIFIPDKSVMFRSIFSLWIIFFVGTVFSPAESSIKFYFAIIMLVPSICLLYIYADKRRKLILALLLHLITVLFCIQDEFFLVSKERLILITIFPFILLIIMRHKFSLNFRWVSVGFLSATVFIASSLIVSSTRNDVEISVGEKGSDLIVERLVASAGRLGVVDTTGALIKNELSDHPIRPTLPIWSFAGIPLSVVPAIVFEYPQHSREMLPLGGYITSHDDVNLAATTAGHLLWSFGWIGLLPSLVFFWSIFFSLIHLSALLPKPFCELALISHLITCFRLETTAYGFLGTIFSSVLVYLIFSCLALLIKVNAGQSKKKINRKINLA</sequence>
<keyword evidence="3" id="KW-1185">Reference proteome</keyword>
<evidence type="ECO:0000313" key="2">
    <source>
        <dbReference type="EMBL" id="EKO36096.1"/>
    </source>
</evidence>
<organism evidence="2 3">
    <name type="scientific">SAR86 cluster bacterium SAR86E</name>
    <dbReference type="NCBI Taxonomy" id="1208365"/>
    <lineage>
        <taxon>Bacteria</taxon>
        <taxon>Pseudomonadati</taxon>
        <taxon>Pseudomonadota</taxon>
        <taxon>Gammaproteobacteria</taxon>
        <taxon>SAR86 cluster</taxon>
    </lineage>
</organism>
<dbReference type="Proteomes" id="UP000010310">
    <property type="component" value="Unassembled WGS sequence"/>
</dbReference>
<keyword evidence="1" id="KW-0472">Membrane</keyword>
<reference evidence="2" key="1">
    <citation type="submission" date="2012-09" db="EMBL/GenBank/DDBJ databases">
        <authorList>
            <person name="Dupont C.L."/>
            <person name="Rusch D.B."/>
            <person name="Lombardo M.-J."/>
            <person name="Novotny M."/>
            <person name="Yee-Greenbaum J."/>
            <person name="Laskin R."/>
        </authorList>
    </citation>
    <scope>NUCLEOTIDE SEQUENCE [LARGE SCALE GENOMIC DNA]</scope>
    <source>
        <strain evidence="2">SAR86E</strain>
    </source>
</reference>
<dbReference type="STRING" id="1208365.B273_0611"/>
<feature type="transmembrane region" description="Helical" evidence="1">
    <location>
        <begin position="152"/>
        <end position="172"/>
    </location>
</feature>
<evidence type="ECO:0000256" key="1">
    <source>
        <dbReference type="SAM" id="Phobius"/>
    </source>
</evidence>
<feature type="transmembrane region" description="Helical" evidence="1">
    <location>
        <begin position="106"/>
        <end position="122"/>
    </location>
</feature>
<feature type="transmembrane region" description="Helical" evidence="1">
    <location>
        <begin position="128"/>
        <end position="145"/>
    </location>
</feature>
<feature type="transmembrane region" description="Helical" evidence="1">
    <location>
        <begin position="178"/>
        <end position="194"/>
    </location>
</feature>
<comment type="caution">
    <text evidence="2">The sequence shown here is derived from an EMBL/GenBank/DDBJ whole genome shotgun (WGS) entry which is preliminary data.</text>
</comment>
<feature type="transmembrane region" description="Helical" evidence="1">
    <location>
        <begin position="274"/>
        <end position="292"/>
    </location>
</feature>
<feature type="transmembrane region" description="Helical" evidence="1">
    <location>
        <begin position="201"/>
        <end position="221"/>
    </location>
</feature>